<dbReference type="InterPro" id="IPR000477">
    <property type="entry name" value="RT_dom"/>
</dbReference>
<dbReference type="GO" id="GO:0003824">
    <property type="term" value="F:catalytic activity"/>
    <property type="evidence" value="ECO:0007669"/>
    <property type="project" value="InterPro"/>
</dbReference>
<sequence length="1234" mass="139344">MSGRGRKTNSHCERCRIYQQEIKELQTRIFTLETENGLHKTLPVTSGGKKPALTTNEKNNSDTDLSDVVSFPKLCAEELCVKPKRKDDRTSEIKLTNRFLPLTHCDIEEHSEIGPQRRSHNVGYKAQAERKSVPNVKVRDTLLLGDGAISGVSHRRMQTLCCPSSTVPVITGLLSKVLYQGVKRIIIHVGAVDIRKEQSERLKKDFMKLFEEIDKVEVEAFISGPLPNIDGVSLKFSRLFQLNNWLSREKGYVKLGPCDEQLPSGAIPVVAPRRMQKRAVRLSNHRNLVDIPCKKVLTSPKETNLKLAALNVRSLCNKSFLINNLISSFNLDFMFLTETWLDKNTGNIVLVESTPPNYKHESEIRENKKGGGVSALFRDNIATRRLSFGVFSSFEYVSFKIELKQTPPLLCIVMYKPPQHSQSFIDDFTEMLSVVCTDFDGLVITGDFNVHVDNVNDKNAKELNGVLETFDLIQHVSCPTHNRGHTLDLLITKGVNIHNVSVVDVALSDHFCVFFDLSVSPKPPPGPAVVQRRQINESTRAQFVEMIDLENASGANVDEMLNCVTSSILNVLDAIAPMKVKLRKHRQKAPWRNDDLVRAQKQQCRRAERQWRKSKLQVHYEMYKGELYAYNQILCRTRERYFSEIIGSCSSNSRVLFTTVNRLTNPPTQLPIELVCTPKCNEFAVFFNDKVQGIKKAINSTTHITIERPPTHSKLTHFVPVTDQTVQETITRLSSSTCCLDVLPTRFLKSVLNSVLPSITHIVNMSLQSGIFPEALKTAVIKPLLKKSGLDPTVLNNYRPISNLPFLGKVLEKVVYQQLTDFLLLNNSFDVFQSGFRPHHSTETALIKVTNDIRLNTDDGKVSVLILLDLSAAFDTVDHGILLHRLQDWVGISGSALSWLKSYLEDRKYFVEIGSCVSDYMALTCGVPQGSILGPLLFNLYMLPLGQLIRSNNISYHNYADDTQIYVSLTTGEYGPVDSLSHCLQQISAWMQNNFLQLNSNKTEVIIFGPQKQRERVSSYLHSLSLKPSNQVRNLGVIMDSDLNFNSHIKSVTSAAFYHLKNIAKIKNIVSKPDLEILIHAFVSSRLDYCNGLLTGLSKRAVKQLQYIQNAAARVLTRTRKYDHISPVLRSLHWLPVPQRIDFKAALLVYKSLHGRAPKYISDMLVPYEPSRTLRTSGAGLLLIPRVRTKQGESAFQYSAAKIWNSLPEGVRQASSVFMFKSRLKTFLFSRVYD</sequence>
<dbReference type="Pfam" id="PF03372">
    <property type="entry name" value="Exo_endo_phos"/>
    <property type="match status" value="1"/>
</dbReference>
<dbReference type="InterPro" id="IPR043502">
    <property type="entry name" value="DNA/RNA_pol_sf"/>
</dbReference>
<organism evidence="3 4">
    <name type="scientific">Oryzias sinensis</name>
    <name type="common">Chinese medaka</name>
    <dbReference type="NCBI Taxonomy" id="183150"/>
    <lineage>
        <taxon>Eukaryota</taxon>
        <taxon>Metazoa</taxon>
        <taxon>Chordata</taxon>
        <taxon>Craniata</taxon>
        <taxon>Vertebrata</taxon>
        <taxon>Euteleostomi</taxon>
        <taxon>Actinopterygii</taxon>
        <taxon>Neopterygii</taxon>
        <taxon>Teleostei</taxon>
        <taxon>Neoteleostei</taxon>
        <taxon>Acanthomorphata</taxon>
        <taxon>Ovalentaria</taxon>
        <taxon>Atherinomorphae</taxon>
        <taxon>Beloniformes</taxon>
        <taxon>Adrianichthyidae</taxon>
        <taxon>Oryziinae</taxon>
        <taxon>Oryzias</taxon>
    </lineage>
</organism>
<dbReference type="AlphaFoldDB" id="A0A8C7Y8G8"/>
<dbReference type="Ensembl" id="ENSOSIT00000026329.1">
    <property type="protein sequence ID" value="ENSOSIP00000024957.1"/>
    <property type="gene ID" value="ENSOSIG00000013104.1"/>
</dbReference>
<evidence type="ECO:0000313" key="4">
    <source>
        <dbReference type="Proteomes" id="UP000694383"/>
    </source>
</evidence>
<feature type="region of interest" description="Disordered" evidence="1">
    <location>
        <begin position="41"/>
        <end position="64"/>
    </location>
</feature>
<evidence type="ECO:0000313" key="3">
    <source>
        <dbReference type="Ensembl" id="ENSOSIP00000024957.1"/>
    </source>
</evidence>
<dbReference type="Proteomes" id="UP000694383">
    <property type="component" value="Unplaced"/>
</dbReference>
<dbReference type="InterPro" id="IPR005135">
    <property type="entry name" value="Endo/exonuclease/phosphatase"/>
</dbReference>
<accession>A0A8C7Y8G8</accession>
<evidence type="ECO:0000259" key="2">
    <source>
        <dbReference type="PROSITE" id="PS50878"/>
    </source>
</evidence>
<dbReference type="InterPro" id="IPR033447">
    <property type="entry name" value="OSK"/>
</dbReference>
<feature type="domain" description="Reverse transcriptase" evidence="2">
    <location>
        <begin position="765"/>
        <end position="1039"/>
    </location>
</feature>
<dbReference type="PROSITE" id="PS50878">
    <property type="entry name" value="RT_POL"/>
    <property type="match status" value="1"/>
</dbReference>
<keyword evidence="4" id="KW-1185">Reference proteome</keyword>
<dbReference type="Gene3D" id="3.60.10.10">
    <property type="entry name" value="Endonuclease/exonuclease/phosphatase"/>
    <property type="match status" value="1"/>
</dbReference>
<dbReference type="PANTHER" id="PTHR33332">
    <property type="entry name" value="REVERSE TRANSCRIPTASE DOMAIN-CONTAINING PROTEIN"/>
    <property type="match status" value="1"/>
</dbReference>
<dbReference type="CDD" id="cd01650">
    <property type="entry name" value="RT_nLTR_like"/>
    <property type="match status" value="1"/>
</dbReference>
<dbReference type="GeneTree" id="ENSGT01150000286986"/>
<reference evidence="3" key="2">
    <citation type="submission" date="2025-09" db="UniProtKB">
        <authorList>
            <consortium name="Ensembl"/>
        </authorList>
    </citation>
    <scope>IDENTIFICATION</scope>
</reference>
<dbReference type="Gene3D" id="3.40.50.12700">
    <property type="match status" value="1"/>
</dbReference>
<dbReference type="Pfam" id="PF17182">
    <property type="entry name" value="OSK"/>
    <property type="match status" value="1"/>
</dbReference>
<dbReference type="Pfam" id="PF00078">
    <property type="entry name" value="RVT_1"/>
    <property type="match status" value="1"/>
</dbReference>
<reference evidence="3" key="1">
    <citation type="submission" date="2025-08" db="UniProtKB">
        <authorList>
            <consortium name="Ensembl"/>
        </authorList>
    </citation>
    <scope>IDENTIFICATION</scope>
</reference>
<name>A0A8C7Y8G8_9TELE</name>
<dbReference type="SUPFAM" id="SSF56672">
    <property type="entry name" value="DNA/RNA polymerases"/>
    <property type="match status" value="1"/>
</dbReference>
<protein>
    <recommendedName>
        <fullName evidence="2">Reverse transcriptase domain-containing protein</fullName>
    </recommendedName>
</protein>
<dbReference type="SUPFAM" id="SSF56219">
    <property type="entry name" value="DNase I-like"/>
    <property type="match status" value="1"/>
</dbReference>
<evidence type="ECO:0000256" key="1">
    <source>
        <dbReference type="SAM" id="MobiDB-lite"/>
    </source>
</evidence>
<dbReference type="InterPro" id="IPR036691">
    <property type="entry name" value="Endo/exonu/phosph_ase_sf"/>
</dbReference>
<proteinExistence type="predicted"/>